<name>D8KAP0_NITWC</name>
<dbReference type="RefSeq" id="WP_013221533.1">
    <property type="nucleotide sequence ID" value="NC_014315.1"/>
</dbReference>
<reference evidence="1 2" key="1">
    <citation type="submission" date="2010-06" db="EMBL/GenBank/DDBJ databases">
        <title>Complete sequence of chromosome of Nitrosococcus watsoni C-113.</title>
        <authorList>
            <consortium name="US DOE Joint Genome Institute"/>
            <person name="Lucas S."/>
            <person name="Copeland A."/>
            <person name="Lapidus A."/>
            <person name="Cheng J.-F."/>
            <person name="Bruce D."/>
            <person name="Goodwin L."/>
            <person name="Pitluck S."/>
            <person name="Malfatti S.A."/>
            <person name="Chain P.S.G."/>
            <person name="Land M."/>
            <person name="Hauser L."/>
            <person name="Kyrpides N."/>
            <person name="Ivanova N."/>
            <person name="Cambell M.A."/>
            <person name="Heidelberg J.F."/>
            <person name="Klotz M.G."/>
            <person name="Woyke T."/>
        </authorList>
    </citation>
    <scope>NUCLEOTIDE SEQUENCE [LARGE SCALE GENOMIC DNA]</scope>
    <source>
        <strain evidence="1 2">C-113</strain>
    </source>
</reference>
<dbReference type="EMBL" id="CP002086">
    <property type="protein sequence ID" value="ADJ29467.1"/>
    <property type="molecule type" value="Genomic_DNA"/>
</dbReference>
<organism evidence="1 2">
    <name type="scientific">Nitrosococcus watsoni (strain C-113)</name>
    <dbReference type="NCBI Taxonomy" id="105559"/>
    <lineage>
        <taxon>Bacteria</taxon>
        <taxon>Pseudomonadati</taxon>
        <taxon>Pseudomonadota</taxon>
        <taxon>Gammaproteobacteria</taxon>
        <taxon>Chromatiales</taxon>
        <taxon>Chromatiaceae</taxon>
        <taxon>Nitrosococcus</taxon>
    </lineage>
</organism>
<accession>D8KAP0</accession>
<evidence type="ECO:0000313" key="1">
    <source>
        <dbReference type="EMBL" id="ADJ29467.1"/>
    </source>
</evidence>
<dbReference type="AlphaFoldDB" id="D8KAP0"/>
<dbReference type="OrthoDB" id="7063656at2"/>
<gene>
    <name evidence="1" type="ordered locus">Nwat_2699</name>
</gene>
<dbReference type="STRING" id="105559.Nwat_2699"/>
<dbReference type="Proteomes" id="UP000000393">
    <property type="component" value="Chromosome"/>
</dbReference>
<proteinExistence type="predicted"/>
<sequence length="218" mass="23833">MGLFSGIKSTYKKSEAAVVVQNLLEHQARVGLFDLDPAKAANKFIELVWESKPDIFDGKFGQRPHKIAVAASALANATQVFDSGDLNGNAVVMSLGNILSELEKNGRLYPLNSLDHQLLEGAVAVFSEIAQEFEDSPLSNEIDELLGSEVGLTWEAWLTKFKEEAGVINPQLKTDDKGSSLIDFMEHEPLQRAHRDGVDPKSLAADFAAQFDITTFGQ</sequence>
<evidence type="ECO:0000313" key="2">
    <source>
        <dbReference type="Proteomes" id="UP000000393"/>
    </source>
</evidence>
<dbReference type="HOGENOM" id="CLU_1265845_0_0_6"/>
<protein>
    <submittedName>
        <fullName evidence="1">Uncharacterized protein</fullName>
    </submittedName>
</protein>
<dbReference type="KEGG" id="nwa:Nwat_2699"/>
<keyword evidence="2" id="KW-1185">Reference proteome</keyword>